<dbReference type="PANTHER" id="PTHR47669">
    <property type="entry name" value="PHOSPHATIDYLINOSITOL TRANSFER PROTEIN SFH5"/>
    <property type="match status" value="1"/>
</dbReference>
<dbReference type="InterPro" id="IPR001251">
    <property type="entry name" value="CRAL-TRIO_dom"/>
</dbReference>
<keyword evidence="20" id="KW-1185">Reference proteome</keyword>
<evidence type="ECO:0000256" key="10">
    <source>
        <dbReference type="ARBA" id="ARBA00022848"/>
    </source>
</evidence>
<evidence type="ECO:0000256" key="5">
    <source>
        <dbReference type="ARBA" id="ARBA00022448"/>
    </source>
</evidence>
<evidence type="ECO:0000256" key="17">
    <source>
        <dbReference type="SAM" id="MobiDB-lite"/>
    </source>
</evidence>
<feature type="compositionally biased region" description="Basic and acidic residues" evidence="17">
    <location>
        <begin position="360"/>
        <end position="372"/>
    </location>
</feature>
<dbReference type="Pfam" id="PF00650">
    <property type="entry name" value="CRAL_TRIO"/>
    <property type="match status" value="1"/>
</dbReference>
<feature type="compositionally biased region" description="Basic and acidic residues" evidence="17">
    <location>
        <begin position="399"/>
        <end position="460"/>
    </location>
</feature>
<evidence type="ECO:0000256" key="3">
    <source>
        <dbReference type="ARBA" id="ARBA00006667"/>
    </source>
</evidence>
<comment type="cofactor">
    <cofactor evidence="1">
        <name>heme b</name>
        <dbReference type="ChEBI" id="CHEBI:60344"/>
    </cofactor>
</comment>
<comment type="subcellular location">
    <subcellularLocation>
        <location evidence="16">Cytoplasm</location>
    </subcellularLocation>
    <subcellularLocation>
        <location evidence="2 16">Endoplasmic reticulum membrane</location>
        <topology evidence="2 16">Peripheral membrane protein</topology>
    </subcellularLocation>
    <subcellularLocation>
        <location evidence="16">Microsome membrane</location>
        <topology evidence="16">Peripheral membrane protein</topology>
    </subcellularLocation>
</comment>
<keyword evidence="6 16" id="KW-0963">Cytoplasm</keyword>
<feature type="compositionally biased region" description="Low complexity" evidence="17">
    <location>
        <begin position="24"/>
        <end position="36"/>
    </location>
</feature>
<evidence type="ECO:0000259" key="18">
    <source>
        <dbReference type="PROSITE" id="PS50191"/>
    </source>
</evidence>
<evidence type="ECO:0000256" key="16">
    <source>
        <dbReference type="RuleBase" id="RU367059"/>
    </source>
</evidence>
<dbReference type="SUPFAM" id="SSF52087">
    <property type="entry name" value="CRAL/TRIO domain"/>
    <property type="match status" value="1"/>
</dbReference>
<comment type="caution">
    <text evidence="19">The sequence shown here is derived from an EMBL/GenBank/DDBJ whole genome shotgun (WGS) entry which is preliminary data.</text>
</comment>
<dbReference type="CDD" id="cd00170">
    <property type="entry name" value="SEC14"/>
    <property type="match status" value="1"/>
</dbReference>
<keyword evidence="13 16" id="KW-0472">Membrane</keyword>
<dbReference type="GO" id="GO:0005886">
    <property type="term" value="C:plasma membrane"/>
    <property type="evidence" value="ECO:0007669"/>
    <property type="project" value="TreeGrafter"/>
</dbReference>
<dbReference type="GO" id="GO:0017157">
    <property type="term" value="P:regulation of exocytosis"/>
    <property type="evidence" value="ECO:0007669"/>
    <property type="project" value="TreeGrafter"/>
</dbReference>
<dbReference type="Proteomes" id="UP000749293">
    <property type="component" value="Unassembled WGS sequence"/>
</dbReference>
<dbReference type="InterPro" id="IPR042938">
    <property type="entry name" value="Sfh5"/>
</dbReference>
<dbReference type="Gene3D" id="3.40.525.10">
    <property type="entry name" value="CRAL-TRIO lipid binding domain"/>
    <property type="match status" value="1"/>
</dbReference>
<evidence type="ECO:0000313" key="19">
    <source>
        <dbReference type="EMBL" id="KAF4119866.1"/>
    </source>
</evidence>
<dbReference type="Pfam" id="PF03765">
    <property type="entry name" value="CRAL_TRIO_N"/>
    <property type="match status" value="1"/>
</dbReference>
<accession>A0A9P5D0X0</accession>
<dbReference type="PANTHER" id="PTHR47669:SF1">
    <property type="entry name" value="PHOSPHATIDYLINOSITOL TRANSFER PROTEIN SFH5"/>
    <property type="match status" value="1"/>
</dbReference>
<dbReference type="PROSITE" id="PS50191">
    <property type="entry name" value="CRAL_TRIO"/>
    <property type="match status" value="1"/>
</dbReference>
<comment type="catalytic activity">
    <reaction evidence="14">
        <text>a 1,2-diacyl-sn-glycero-3-phospho-(1D-myo-inositol)(in) = a 1,2-diacyl-sn-glycero-3-phospho-(1D-myo-inositol)(out)</text>
        <dbReference type="Rhea" id="RHEA:38691"/>
        <dbReference type="ChEBI" id="CHEBI:57880"/>
    </reaction>
    <physiologicalReaction direction="left-to-right" evidence="14">
        <dbReference type="Rhea" id="RHEA:38692"/>
    </physiologicalReaction>
</comment>
<keyword evidence="10 16" id="KW-0492">Microsome</keyword>
<dbReference type="AlphaFoldDB" id="A0A9P5D0X0"/>
<evidence type="ECO:0000256" key="1">
    <source>
        <dbReference type="ARBA" id="ARBA00001970"/>
    </source>
</evidence>
<dbReference type="GO" id="GO:0046872">
    <property type="term" value="F:metal ion binding"/>
    <property type="evidence" value="ECO:0007669"/>
    <property type="project" value="UniProtKB-KW"/>
</dbReference>
<dbReference type="InterPro" id="IPR036865">
    <property type="entry name" value="CRAL-TRIO_dom_sf"/>
</dbReference>
<organism evidence="19 20">
    <name type="scientific">Geosmithia morbida</name>
    <dbReference type="NCBI Taxonomy" id="1094350"/>
    <lineage>
        <taxon>Eukaryota</taxon>
        <taxon>Fungi</taxon>
        <taxon>Dikarya</taxon>
        <taxon>Ascomycota</taxon>
        <taxon>Pezizomycotina</taxon>
        <taxon>Sordariomycetes</taxon>
        <taxon>Hypocreomycetidae</taxon>
        <taxon>Hypocreales</taxon>
        <taxon>Bionectriaceae</taxon>
        <taxon>Geosmithia</taxon>
    </lineage>
</organism>
<dbReference type="OrthoDB" id="75724at2759"/>
<feature type="domain" description="CRAL-TRIO" evidence="18">
    <location>
        <begin position="158"/>
        <end position="339"/>
    </location>
</feature>
<evidence type="ECO:0000256" key="4">
    <source>
        <dbReference type="ARBA" id="ARBA00018320"/>
    </source>
</evidence>
<evidence type="ECO:0000256" key="7">
    <source>
        <dbReference type="ARBA" id="ARBA00022617"/>
    </source>
</evidence>
<dbReference type="GO" id="GO:0005789">
    <property type="term" value="C:endoplasmic reticulum membrane"/>
    <property type="evidence" value="ECO:0007669"/>
    <property type="project" value="UniProtKB-SubCell"/>
</dbReference>
<comment type="similarity">
    <text evidence="3 16">Belongs to the SFH5 family.</text>
</comment>
<dbReference type="InterPro" id="IPR011074">
    <property type="entry name" value="CRAL/TRIO_N_dom"/>
</dbReference>
<keyword evidence="5 16" id="KW-0813">Transport</keyword>
<keyword evidence="12 16" id="KW-0445">Lipid transport</keyword>
<evidence type="ECO:0000256" key="11">
    <source>
        <dbReference type="ARBA" id="ARBA00023004"/>
    </source>
</evidence>
<dbReference type="GO" id="GO:0043001">
    <property type="term" value="P:Golgi to plasma membrane protein transport"/>
    <property type="evidence" value="ECO:0007669"/>
    <property type="project" value="TreeGrafter"/>
</dbReference>
<name>A0A9P5D0X0_9HYPO</name>
<evidence type="ECO:0000256" key="9">
    <source>
        <dbReference type="ARBA" id="ARBA00022824"/>
    </source>
</evidence>
<protein>
    <recommendedName>
        <fullName evidence="4 16">Phosphatidylinositol transfer protein SFH5</fullName>
        <shortName evidence="16">PITP SFH5</shortName>
    </recommendedName>
</protein>
<feature type="compositionally biased region" description="Low complexity" evidence="17">
    <location>
        <begin position="373"/>
        <end position="398"/>
    </location>
</feature>
<feature type="compositionally biased region" description="Low complexity" evidence="17">
    <location>
        <begin position="46"/>
        <end position="58"/>
    </location>
</feature>
<feature type="region of interest" description="Disordered" evidence="17">
    <location>
        <begin position="1"/>
        <end position="58"/>
    </location>
</feature>
<dbReference type="InterPro" id="IPR036273">
    <property type="entry name" value="CRAL/TRIO_N_dom_sf"/>
</dbReference>
<evidence type="ECO:0000256" key="13">
    <source>
        <dbReference type="ARBA" id="ARBA00023136"/>
    </source>
</evidence>
<comment type="function">
    <text evidence="15">Non-classical phosphatidylinositol (PtdIns) transfer protein (PITP), which exhibits PtdIns-binding/transfer activity in the absence of detectable PtdCho-binding/transfer activity. Regulates PtdIns(4,5)P2 homeostasis at the plasma membrane. Heme-binding protein that may play a role in organic oxidant-induced stress responses.</text>
</comment>
<evidence type="ECO:0000256" key="8">
    <source>
        <dbReference type="ARBA" id="ARBA00022723"/>
    </source>
</evidence>
<evidence type="ECO:0000256" key="14">
    <source>
        <dbReference type="ARBA" id="ARBA00024146"/>
    </source>
</evidence>
<dbReference type="GO" id="GO:0008526">
    <property type="term" value="F:phosphatidylinositol transfer activity"/>
    <property type="evidence" value="ECO:0007669"/>
    <property type="project" value="UniProtKB-UniRule"/>
</dbReference>
<dbReference type="EMBL" id="JAANYQ010000020">
    <property type="protein sequence ID" value="KAF4119866.1"/>
    <property type="molecule type" value="Genomic_DNA"/>
</dbReference>
<dbReference type="RefSeq" id="XP_035318518.1">
    <property type="nucleotide sequence ID" value="XM_035465530.1"/>
</dbReference>
<dbReference type="SUPFAM" id="SSF46938">
    <property type="entry name" value="CRAL/TRIO N-terminal domain"/>
    <property type="match status" value="1"/>
</dbReference>
<keyword evidence="11" id="KW-0408">Iron</keyword>
<dbReference type="SMART" id="SM00516">
    <property type="entry name" value="SEC14"/>
    <property type="match status" value="1"/>
</dbReference>
<evidence type="ECO:0000256" key="12">
    <source>
        <dbReference type="ARBA" id="ARBA00023055"/>
    </source>
</evidence>
<evidence type="ECO:0000256" key="2">
    <source>
        <dbReference type="ARBA" id="ARBA00004406"/>
    </source>
</evidence>
<feature type="region of interest" description="Disordered" evidence="17">
    <location>
        <begin position="348"/>
        <end position="460"/>
    </location>
</feature>
<evidence type="ECO:0000313" key="20">
    <source>
        <dbReference type="Proteomes" id="UP000749293"/>
    </source>
</evidence>
<sequence>MSDNKEIAATPAVEPVSESAALVETPAAPATTTTTTTEEKKPEPPAASEKPAPAPAAAAEKLVDHAGAGTSTATVTAAPSTPIAKLAARLPEIVKKSGHAEMWAVDLSVDDALKHAPTKVVLQKFLRANNGDPATAEKQLTSALEWRAKTQPGKLVDELYDEAKYGGLGYLTVHKDAQGKETIITWNIYGAVKDKKATFGNVQDFIKWRAALMEMGVQRLNLSSVTEAIPDDGPDPYQMIQVHDYLSVSFLRMDPHVKAASQETIQTFGMAYPELLSHKYFVNVPAIMGWMYAAMKLFLAPATLRKFHPMSSGTSLAGELPTIADTLPTEYGGKAGPVKDTGLTVKFAGAAPPAPASPADEAKPEPPAKDDTPAAGAGAGADADADAAAPPAELAATEAKAEEAKAEETKAEETKAEETKTEETKTEEPKTEEPKTEEPKTEEPKTEESKTEEEPKKDSA</sequence>
<keyword evidence="7" id="KW-0349">Heme</keyword>
<proteinExistence type="inferred from homology"/>
<keyword evidence="9 16" id="KW-0256">Endoplasmic reticulum</keyword>
<dbReference type="GeneID" id="55969782"/>
<keyword evidence="8" id="KW-0479">Metal-binding</keyword>
<evidence type="ECO:0000256" key="15">
    <source>
        <dbReference type="ARBA" id="ARBA00024180"/>
    </source>
</evidence>
<dbReference type="GO" id="GO:0032541">
    <property type="term" value="C:cortical endoplasmic reticulum"/>
    <property type="evidence" value="ECO:0007669"/>
    <property type="project" value="TreeGrafter"/>
</dbReference>
<dbReference type="GO" id="GO:0005829">
    <property type="term" value="C:cytosol"/>
    <property type="evidence" value="ECO:0007669"/>
    <property type="project" value="TreeGrafter"/>
</dbReference>
<gene>
    <name evidence="19" type="ORF">GMORB2_3554</name>
</gene>
<evidence type="ECO:0000256" key="6">
    <source>
        <dbReference type="ARBA" id="ARBA00022490"/>
    </source>
</evidence>
<reference evidence="19" key="1">
    <citation type="submission" date="2020-03" db="EMBL/GenBank/DDBJ databases">
        <title>Site-based positive gene gene selection in Geosmithia morbida across the United States reveals a broad range of putative effectors and factors for local host and environmental adapation.</title>
        <authorList>
            <person name="Onufrak A."/>
            <person name="Murdoch R.W."/>
            <person name="Gazis R."/>
            <person name="Huff M."/>
            <person name="Staton M."/>
            <person name="Klingeman W."/>
            <person name="Hadziabdic D."/>
        </authorList>
    </citation>
    <scope>NUCLEOTIDE SEQUENCE</scope>
    <source>
        <strain evidence="19">1262</strain>
    </source>
</reference>